<evidence type="ECO:0000313" key="2">
    <source>
        <dbReference type="WBParaSite" id="nRc.2.0.1.t08578-RA"/>
    </source>
</evidence>
<organism evidence="1 2">
    <name type="scientific">Romanomermis culicivorax</name>
    <name type="common">Nematode worm</name>
    <dbReference type="NCBI Taxonomy" id="13658"/>
    <lineage>
        <taxon>Eukaryota</taxon>
        <taxon>Metazoa</taxon>
        <taxon>Ecdysozoa</taxon>
        <taxon>Nematoda</taxon>
        <taxon>Enoplea</taxon>
        <taxon>Dorylaimia</taxon>
        <taxon>Mermithida</taxon>
        <taxon>Mermithoidea</taxon>
        <taxon>Mermithidae</taxon>
        <taxon>Romanomermis</taxon>
    </lineage>
</organism>
<evidence type="ECO:0000313" key="1">
    <source>
        <dbReference type="Proteomes" id="UP000887565"/>
    </source>
</evidence>
<keyword evidence="1" id="KW-1185">Reference proteome</keyword>
<name>A0A915I371_ROMCU</name>
<accession>A0A915I371</accession>
<dbReference type="AlphaFoldDB" id="A0A915I371"/>
<protein>
    <submittedName>
        <fullName evidence="2">Uncharacterized protein</fullName>
    </submittedName>
</protein>
<proteinExistence type="predicted"/>
<sequence>MGAGMAIQFGLVQGYRLMRVGERCKAFVKGVSDCQTESGKKHNKKAGCESCDVGQNLLACDMVVLRKRAPSSLCYRGLCGMSVEFGREISTTVRLKNLRCPMLADNLCKKRQAMVCTCGSIGPPHSSSLLDNMGSSLGKSMTRPPHGWTLRRTPIFGDHGAVAVGKGNASMMLTSSLMAPNVSPKALATSVSKLVTAATGCCWAIATSIWAPVVLIDGNTTTTAGGCALRLAWLTASPAGEDG</sequence>
<dbReference type="Proteomes" id="UP000887565">
    <property type="component" value="Unplaced"/>
</dbReference>
<dbReference type="WBParaSite" id="nRc.2.0.1.t08578-RA">
    <property type="protein sequence ID" value="nRc.2.0.1.t08578-RA"/>
    <property type="gene ID" value="nRc.2.0.1.g08578"/>
</dbReference>
<reference evidence="2" key="1">
    <citation type="submission" date="2022-11" db="UniProtKB">
        <authorList>
            <consortium name="WormBaseParasite"/>
        </authorList>
    </citation>
    <scope>IDENTIFICATION</scope>
</reference>